<dbReference type="EMBL" id="HACG01035840">
    <property type="protein sequence ID" value="CEK82705.1"/>
    <property type="molecule type" value="Transcribed_RNA"/>
</dbReference>
<feature type="region of interest" description="Disordered" evidence="1">
    <location>
        <begin position="195"/>
        <end position="236"/>
    </location>
</feature>
<proteinExistence type="predicted"/>
<dbReference type="AlphaFoldDB" id="A0A0B7AQ11"/>
<name>A0A0B7AQ11_9EUPU</name>
<feature type="domain" description="Fibronectin type-III" evidence="3">
    <location>
        <begin position="1"/>
        <end position="62"/>
    </location>
</feature>
<dbReference type="EMBL" id="HACG01035837">
    <property type="protein sequence ID" value="CEK82702.1"/>
    <property type="molecule type" value="Transcribed_RNA"/>
</dbReference>
<protein>
    <recommendedName>
        <fullName evidence="3">Fibronectin type-III domain-containing protein</fullName>
    </recommendedName>
</protein>
<dbReference type="CDD" id="cd00063">
    <property type="entry name" value="FN3"/>
    <property type="match status" value="1"/>
</dbReference>
<evidence type="ECO:0000259" key="3">
    <source>
        <dbReference type="PROSITE" id="PS50853"/>
    </source>
</evidence>
<gene>
    <name evidence="4" type="primary">ORF133026</name>
    <name evidence="5" type="synonym">ORF133042</name>
</gene>
<sequence>FYIQKSGGTEEVSRVQVIPGSSSFFNVSKLHPSTTYTFHVVAENKIGSSPISRLLVATTNYLQIPSQPKVPVFDVHKRKLMVIPSPNNDYCLKVEVKNDRSSWGVINGCIKVLGDSIEIVQGGVLAINVSMCLSQRSDVCGPPMAADMYTNDKETTLTEEHVIIIACVCGVIIVSLLIILFCFIFRRKRNAAKAYQGSNQGDPPPYNAVPANKKPQVYDNQDNNGMEAYPSRDTTDSAVVAHSPNKEKYIGLQDRGGGGDPMMAGMDGGYIAGDISAGGSKPKKVIYEVVV</sequence>
<feature type="transmembrane region" description="Helical" evidence="2">
    <location>
        <begin position="162"/>
        <end position="185"/>
    </location>
</feature>
<dbReference type="SUPFAM" id="SSF49265">
    <property type="entry name" value="Fibronectin type III"/>
    <property type="match status" value="1"/>
</dbReference>
<evidence type="ECO:0000313" key="4">
    <source>
        <dbReference type="EMBL" id="CEK82702.1"/>
    </source>
</evidence>
<keyword evidence="2" id="KW-1133">Transmembrane helix</keyword>
<dbReference type="PROSITE" id="PS50853">
    <property type="entry name" value="FN3"/>
    <property type="match status" value="1"/>
</dbReference>
<organism evidence="4">
    <name type="scientific">Arion vulgaris</name>
    <dbReference type="NCBI Taxonomy" id="1028688"/>
    <lineage>
        <taxon>Eukaryota</taxon>
        <taxon>Metazoa</taxon>
        <taxon>Spiralia</taxon>
        <taxon>Lophotrochozoa</taxon>
        <taxon>Mollusca</taxon>
        <taxon>Gastropoda</taxon>
        <taxon>Heterobranchia</taxon>
        <taxon>Euthyneura</taxon>
        <taxon>Panpulmonata</taxon>
        <taxon>Eupulmonata</taxon>
        <taxon>Stylommatophora</taxon>
        <taxon>Helicina</taxon>
        <taxon>Arionoidea</taxon>
        <taxon>Arionidae</taxon>
        <taxon>Arion</taxon>
    </lineage>
</organism>
<dbReference type="InterPro" id="IPR013783">
    <property type="entry name" value="Ig-like_fold"/>
</dbReference>
<dbReference type="InterPro" id="IPR036116">
    <property type="entry name" value="FN3_sf"/>
</dbReference>
<reference evidence="4" key="1">
    <citation type="submission" date="2014-12" db="EMBL/GenBank/DDBJ databases">
        <title>Insight into the proteome of Arion vulgaris.</title>
        <authorList>
            <person name="Aradska J."/>
            <person name="Bulat T."/>
            <person name="Smidak R."/>
            <person name="Sarate P."/>
            <person name="Gangsoo J."/>
            <person name="Sialana F."/>
            <person name="Bilban M."/>
            <person name="Lubec G."/>
        </authorList>
    </citation>
    <scope>NUCLEOTIDE SEQUENCE</scope>
    <source>
        <tissue evidence="4">Skin</tissue>
    </source>
</reference>
<feature type="non-terminal residue" evidence="4">
    <location>
        <position position="1"/>
    </location>
</feature>
<dbReference type="InterPro" id="IPR003961">
    <property type="entry name" value="FN3_dom"/>
</dbReference>
<keyword evidence="2" id="KW-0472">Membrane</keyword>
<evidence type="ECO:0000256" key="1">
    <source>
        <dbReference type="SAM" id="MobiDB-lite"/>
    </source>
</evidence>
<dbReference type="Gene3D" id="2.60.40.10">
    <property type="entry name" value="Immunoglobulins"/>
    <property type="match status" value="1"/>
</dbReference>
<keyword evidence="2" id="KW-0812">Transmembrane</keyword>
<evidence type="ECO:0000256" key="2">
    <source>
        <dbReference type="SAM" id="Phobius"/>
    </source>
</evidence>
<evidence type="ECO:0000313" key="5">
    <source>
        <dbReference type="EMBL" id="CEK82705.1"/>
    </source>
</evidence>
<accession>A0A0B7AQ11</accession>